<organism evidence="4 5">
    <name type="scientific">Coniosporium apollinis</name>
    <dbReference type="NCBI Taxonomy" id="61459"/>
    <lineage>
        <taxon>Eukaryota</taxon>
        <taxon>Fungi</taxon>
        <taxon>Dikarya</taxon>
        <taxon>Ascomycota</taxon>
        <taxon>Pezizomycotina</taxon>
        <taxon>Dothideomycetes</taxon>
        <taxon>Dothideomycetes incertae sedis</taxon>
        <taxon>Coniosporium</taxon>
    </lineage>
</organism>
<dbReference type="InterPro" id="IPR036291">
    <property type="entry name" value="NAD(P)-bd_dom_sf"/>
</dbReference>
<feature type="domain" description="NAD-dependent epimerase/dehydratase" evidence="3">
    <location>
        <begin position="15"/>
        <end position="267"/>
    </location>
</feature>
<keyword evidence="5" id="KW-1185">Reference proteome</keyword>
<evidence type="ECO:0000256" key="2">
    <source>
        <dbReference type="ARBA" id="ARBA00023445"/>
    </source>
</evidence>
<dbReference type="EMBL" id="JAPDRL010000008">
    <property type="protein sequence ID" value="KAJ9668258.1"/>
    <property type="molecule type" value="Genomic_DNA"/>
</dbReference>
<evidence type="ECO:0000313" key="4">
    <source>
        <dbReference type="EMBL" id="KAJ9668258.1"/>
    </source>
</evidence>
<dbReference type="Gene3D" id="3.40.50.720">
    <property type="entry name" value="NAD(P)-binding Rossmann-like Domain"/>
    <property type="match status" value="1"/>
</dbReference>
<evidence type="ECO:0000313" key="5">
    <source>
        <dbReference type="Proteomes" id="UP001172684"/>
    </source>
</evidence>
<dbReference type="PANTHER" id="PTHR10366:SF562">
    <property type="entry name" value="ALDEHYDE REDUCTASE II (AFU_ORTHOLOGUE AFUA_1G11360)"/>
    <property type="match status" value="1"/>
</dbReference>
<comment type="caution">
    <text evidence="4">The sequence shown here is derived from an EMBL/GenBank/DDBJ whole genome shotgun (WGS) entry which is preliminary data.</text>
</comment>
<dbReference type="Pfam" id="PF01370">
    <property type="entry name" value="Epimerase"/>
    <property type="match status" value="1"/>
</dbReference>
<evidence type="ECO:0000259" key="3">
    <source>
        <dbReference type="Pfam" id="PF01370"/>
    </source>
</evidence>
<dbReference type="PANTHER" id="PTHR10366">
    <property type="entry name" value="NAD DEPENDENT EPIMERASE/DEHYDRATASE"/>
    <property type="match status" value="1"/>
</dbReference>
<name>A0ABQ9P5V2_9PEZI</name>
<evidence type="ECO:0000256" key="1">
    <source>
        <dbReference type="ARBA" id="ARBA00023002"/>
    </source>
</evidence>
<dbReference type="SUPFAM" id="SSF51735">
    <property type="entry name" value="NAD(P)-binding Rossmann-fold domains"/>
    <property type="match status" value="1"/>
</dbReference>
<dbReference type="Proteomes" id="UP001172684">
    <property type="component" value="Unassembled WGS sequence"/>
</dbReference>
<sequence length="343" mass="37230">MSSIPTPAIQPGSWILVTGVNGFIGSHIADQLLLTGYKVRGTVRNVPKNAWMAEFFESKYGKGVFELIEVGDMSQEGSLDDAMKGISGVAHVASVLSLDPNPHNVVPPTIAFAVNALKAAAAEPSVKRFVLTSSSTAAYAPAPNLGRTIDTKTWNEDSVKAAWAPPPYEPERTWVTYAASKTEGEQAVWKWVEENEPALVVNTVLPAVNFGPALDVAHQGRPSTSYAITEALEGEFKIFGSFAPGFFIDVRDTARLHIIALLHPDVKNERIFGFAGSFTWGDVYGVLRQMFPERNFPEPDSNAPRDTNTILPAERAEGLLREMGRSGWVGLEETVRASLEGFA</sequence>
<protein>
    <recommendedName>
        <fullName evidence="3">NAD-dependent epimerase/dehydratase domain-containing protein</fullName>
    </recommendedName>
</protein>
<accession>A0ABQ9P5V2</accession>
<proteinExistence type="inferred from homology"/>
<gene>
    <name evidence="4" type="ORF">H2201_001688</name>
</gene>
<dbReference type="InterPro" id="IPR001509">
    <property type="entry name" value="Epimerase_deHydtase"/>
</dbReference>
<dbReference type="InterPro" id="IPR050425">
    <property type="entry name" value="NAD(P)_dehydrat-like"/>
</dbReference>
<comment type="similarity">
    <text evidence="2">Belongs to the NAD(P)-dependent epimerase/dehydratase family. Dihydroflavonol-4-reductase subfamily.</text>
</comment>
<keyword evidence="1" id="KW-0560">Oxidoreductase</keyword>
<reference evidence="4" key="1">
    <citation type="submission" date="2022-10" db="EMBL/GenBank/DDBJ databases">
        <title>Culturing micro-colonial fungi from biological soil crusts in the Mojave desert and describing Neophaeococcomyces mojavensis, and introducing the new genera and species Taxawa tesnikishii.</title>
        <authorList>
            <person name="Kurbessoian T."/>
            <person name="Stajich J.E."/>
        </authorList>
    </citation>
    <scope>NUCLEOTIDE SEQUENCE</scope>
    <source>
        <strain evidence="4">TK_1</strain>
    </source>
</reference>